<reference evidence="3" key="4">
    <citation type="journal article" date="2015" name="G3 (Bethesda)">
        <title>Genome sequences of three phytopathogenic species of the Magnaporthaceae family of fungi.</title>
        <authorList>
            <person name="Okagaki L.H."/>
            <person name="Nunes C.C."/>
            <person name="Sailsbery J."/>
            <person name="Clay B."/>
            <person name="Brown D."/>
            <person name="John T."/>
            <person name="Oh Y."/>
            <person name="Young N."/>
            <person name="Fitzgerald M."/>
            <person name="Haas B.J."/>
            <person name="Zeng Q."/>
            <person name="Young S."/>
            <person name="Adiconis X."/>
            <person name="Fan L."/>
            <person name="Levin J.Z."/>
            <person name="Mitchell T.K."/>
            <person name="Okubara P.A."/>
            <person name="Farman M.L."/>
            <person name="Kohn L.M."/>
            <person name="Birren B."/>
            <person name="Ma L.-J."/>
            <person name="Dean R.A."/>
        </authorList>
    </citation>
    <scope>NUCLEOTIDE SEQUENCE</scope>
    <source>
        <strain evidence="3">R3-111a-1</strain>
    </source>
</reference>
<reference evidence="3" key="5">
    <citation type="submission" date="2018-04" db="UniProtKB">
        <authorList>
            <consortium name="EnsemblFungi"/>
        </authorList>
    </citation>
    <scope>IDENTIFICATION</scope>
    <source>
        <strain evidence="3">R3-111a-1</strain>
    </source>
</reference>
<dbReference type="AlphaFoldDB" id="J3NR42"/>
<dbReference type="InterPro" id="IPR011032">
    <property type="entry name" value="GroES-like_sf"/>
</dbReference>
<dbReference type="PANTHER" id="PTHR45033">
    <property type="match status" value="1"/>
</dbReference>
<dbReference type="OrthoDB" id="449487at2759"/>
<dbReference type="Gene3D" id="3.40.50.720">
    <property type="entry name" value="NAD(P)-binding Rossmann-like Domain"/>
    <property type="match status" value="1"/>
</dbReference>
<dbReference type="Pfam" id="PF00107">
    <property type="entry name" value="ADH_zinc_N"/>
    <property type="match status" value="1"/>
</dbReference>
<dbReference type="HOGENOM" id="CLU_026673_3_4_1"/>
<evidence type="ECO:0000313" key="2">
    <source>
        <dbReference type="EMBL" id="EJT78648.1"/>
    </source>
</evidence>
<dbReference type="InterPro" id="IPR036291">
    <property type="entry name" value="NAD(P)-bd_dom_sf"/>
</dbReference>
<proteinExistence type="predicted"/>
<dbReference type="RefSeq" id="XP_009219793.1">
    <property type="nucleotide sequence ID" value="XM_009221529.1"/>
</dbReference>
<reference evidence="2" key="2">
    <citation type="submission" date="2010-07" db="EMBL/GenBank/DDBJ databases">
        <authorList>
            <consortium name="The Broad Institute Genome Sequencing Platform"/>
            <consortium name="Broad Institute Genome Sequencing Center for Infectious Disease"/>
            <person name="Ma L.-J."/>
            <person name="Dead R."/>
            <person name="Young S."/>
            <person name="Zeng Q."/>
            <person name="Koehrsen M."/>
            <person name="Alvarado L."/>
            <person name="Berlin A."/>
            <person name="Chapman S.B."/>
            <person name="Chen Z."/>
            <person name="Freedman E."/>
            <person name="Gellesch M."/>
            <person name="Goldberg J."/>
            <person name="Griggs A."/>
            <person name="Gujja S."/>
            <person name="Heilman E.R."/>
            <person name="Heiman D."/>
            <person name="Hepburn T."/>
            <person name="Howarth C."/>
            <person name="Jen D."/>
            <person name="Larson L."/>
            <person name="Mehta T."/>
            <person name="Neiman D."/>
            <person name="Pearson M."/>
            <person name="Roberts A."/>
            <person name="Saif S."/>
            <person name="Shea T."/>
            <person name="Shenoy N."/>
            <person name="Sisk P."/>
            <person name="Stolte C."/>
            <person name="Sykes S."/>
            <person name="Walk T."/>
            <person name="White J."/>
            <person name="Yandava C."/>
            <person name="Haas B."/>
            <person name="Nusbaum C."/>
            <person name="Birren B."/>
        </authorList>
    </citation>
    <scope>NUCLEOTIDE SEQUENCE</scope>
    <source>
        <strain evidence="2">R3-111a-1</strain>
    </source>
</reference>
<organism evidence="2">
    <name type="scientific">Gaeumannomyces tritici (strain R3-111a-1)</name>
    <name type="common">Wheat and barley take-all root rot fungus</name>
    <name type="synonym">Gaeumannomyces graminis var. tritici</name>
    <dbReference type="NCBI Taxonomy" id="644352"/>
    <lineage>
        <taxon>Eukaryota</taxon>
        <taxon>Fungi</taxon>
        <taxon>Dikarya</taxon>
        <taxon>Ascomycota</taxon>
        <taxon>Pezizomycotina</taxon>
        <taxon>Sordariomycetes</taxon>
        <taxon>Sordariomycetidae</taxon>
        <taxon>Magnaporthales</taxon>
        <taxon>Magnaporthaceae</taxon>
        <taxon>Gaeumannomyces</taxon>
    </lineage>
</organism>
<dbReference type="GeneID" id="20344205"/>
<name>J3NR42_GAET3</name>
<dbReference type="InterPro" id="IPR013149">
    <property type="entry name" value="ADH-like_C"/>
</dbReference>
<dbReference type="EnsemblFungi" id="EJT78648">
    <property type="protein sequence ID" value="EJT78648"/>
    <property type="gene ID" value="GGTG_03747"/>
</dbReference>
<reference evidence="4" key="1">
    <citation type="submission" date="2010-07" db="EMBL/GenBank/DDBJ databases">
        <title>The genome sequence of Gaeumannomyces graminis var. tritici strain R3-111a-1.</title>
        <authorList>
            <consortium name="The Broad Institute Genome Sequencing Platform"/>
            <person name="Ma L.-J."/>
            <person name="Dead R."/>
            <person name="Young S."/>
            <person name="Zeng Q."/>
            <person name="Koehrsen M."/>
            <person name="Alvarado L."/>
            <person name="Berlin A."/>
            <person name="Chapman S.B."/>
            <person name="Chen Z."/>
            <person name="Freedman E."/>
            <person name="Gellesch M."/>
            <person name="Goldberg J."/>
            <person name="Griggs A."/>
            <person name="Gujja S."/>
            <person name="Heilman E.R."/>
            <person name="Heiman D."/>
            <person name="Hepburn T."/>
            <person name="Howarth C."/>
            <person name="Jen D."/>
            <person name="Larson L."/>
            <person name="Mehta T."/>
            <person name="Neiman D."/>
            <person name="Pearson M."/>
            <person name="Roberts A."/>
            <person name="Saif S."/>
            <person name="Shea T."/>
            <person name="Shenoy N."/>
            <person name="Sisk P."/>
            <person name="Stolte C."/>
            <person name="Sykes S."/>
            <person name="Walk T."/>
            <person name="White J."/>
            <person name="Yandava C."/>
            <person name="Haas B."/>
            <person name="Nusbaum C."/>
            <person name="Birren B."/>
        </authorList>
    </citation>
    <scope>NUCLEOTIDE SEQUENCE [LARGE SCALE GENOMIC DNA]</scope>
    <source>
        <strain evidence="4">R3-111a-1</strain>
    </source>
</reference>
<accession>J3NR42</accession>
<keyword evidence="4" id="KW-1185">Reference proteome</keyword>
<dbReference type="EMBL" id="GL385396">
    <property type="protein sequence ID" value="EJT78648.1"/>
    <property type="molecule type" value="Genomic_DNA"/>
</dbReference>
<dbReference type="InterPro" id="IPR052711">
    <property type="entry name" value="Zinc_ADH-like"/>
</dbReference>
<evidence type="ECO:0000313" key="4">
    <source>
        <dbReference type="Proteomes" id="UP000006039"/>
    </source>
</evidence>
<protein>
    <submittedName>
        <fullName evidence="2">Oxidoreductase</fullName>
    </submittedName>
</protein>
<dbReference type="FunFam" id="3.40.50.720:FF:000481">
    <property type="entry name" value="Alcohol dehydrogenase, variant"/>
    <property type="match status" value="1"/>
</dbReference>
<evidence type="ECO:0000313" key="3">
    <source>
        <dbReference type="EnsemblFungi" id="EJT78648"/>
    </source>
</evidence>
<dbReference type="VEuPathDB" id="FungiDB:GGTG_03747"/>
<dbReference type="eggNOG" id="KOG1198">
    <property type="taxonomic scope" value="Eukaryota"/>
</dbReference>
<reference evidence="2" key="3">
    <citation type="submission" date="2010-09" db="EMBL/GenBank/DDBJ databases">
        <title>Annotation of Gaeumannomyces graminis var. tritici R3-111a-1.</title>
        <authorList>
            <consortium name="The Broad Institute Genome Sequencing Platform"/>
            <person name="Ma L.-J."/>
            <person name="Dead R."/>
            <person name="Young S.K."/>
            <person name="Zeng Q."/>
            <person name="Gargeya S."/>
            <person name="Fitzgerald M."/>
            <person name="Haas B."/>
            <person name="Abouelleil A."/>
            <person name="Alvarado L."/>
            <person name="Arachchi H.M."/>
            <person name="Berlin A."/>
            <person name="Brown A."/>
            <person name="Chapman S.B."/>
            <person name="Chen Z."/>
            <person name="Dunbar C."/>
            <person name="Freedman E."/>
            <person name="Gearin G."/>
            <person name="Gellesch M."/>
            <person name="Goldberg J."/>
            <person name="Griggs A."/>
            <person name="Gujja S."/>
            <person name="Heiman D."/>
            <person name="Howarth C."/>
            <person name="Larson L."/>
            <person name="Lui A."/>
            <person name="MacDonald P.J.P."/>
            <person name="Mehta T."/>
            <person name="Montmayeur A."/>
            <person name="Murphy C."/>
            <person name="Neiman D."/>
            <person name="Pearson M."/>
            <person name="Priest M."/>
            <person name="Roberts A."/>
            <person name="Saif S."/>
            <person name="Shea T."/>
            <person name="Shenoy N."/>
            <person name="Sisk P."/>
            <person name="Stolte C."/>
            <person name="Sykes S."/>
            <person name="Yandava C."/>
            <person name="Wortman J."/>
            <person name="Nusbaum C."/>
            <person name="Birren B."/>
        </authorList>
    </citation>
    <scope>NUCLEOTIDE SEQUENCE</scope>
    <source>
        <strain evidence="2">R3-111a-1</strain>
    </source>
</reference>
<dbReference type="SMART" id="SM00829">
    <property type="entry name" value="PKS_ER"/>
    <property type="match status" value="1"/>
</dbReference>
<dbReference type="Gene3D" id="3.90.180.10">
    <property type="entry name" value="Medium-chain alcohol dehydrogenases, catalytic domain"/>
    <property type="match status" value="1"/>
</dbReference>
<dbReference type="GO" id="GO:0016491">
    <property type="term" value="F:oxidoreductase activity"/>
    <property type="evidence" value="ECO:0007669"/>
    <property type="project" value="InterPro"/>
</dbReference>
<sequence length="366" mass="38282">MPLQLRVKKTEGKPGKVYYPLELKEVPEPTPGPGQVLVRLLAAALNHRDHFIRQHLYPAISFDAPMLADGCGVVAALGGPDPSPRARSLLGRREPARFAVTGSSLLCEDAGCAAEYAVVSEAELEAAPEHLSPAQAAALPVVGLTAWRALVTKAGISPAGNGNGNGEGGGKGPRKNVLVTGIGGGVALTALQLAVAMGCRVFVTSGDPAKIARAVAELGAEAGVNYKEADWDAQLAALLPADRPSLDAIIDGAGGDVVKRSLRLLRPGGVISSYGMTVSPRMDWLMPAVLKQIELRGTTMGSRAEFADMVAFVRERRIVPVVSRAVRGLDNLDGIEGLFDDLKAGRQFGKLVIEIADGSDKSPPRL</sequence>
<dbReference type="InterPro" id="IPR020843">
    <property type="entry name" value="ER"/>
</dbReference>
<dbReference type="PANTHER" id="PTHR45033:SF3">
    <property type="entry name" value="DEHYDROGENASE, PUTATIVE (AFU_ORTHOLOGUE AFUA_2G13270)-RELATED"/>
    <property type="match status" value="1"/>
</dbReference>
<feature type="domain" description="Enoyl reductase (ER)" evidence="1">
    <location>
        <begin position="12"/>
        <end position="353"/>
    </location>
</feature>
<dbReference type="SUPFAM" id="SSF51735">
    <property type="entry name" value="NAD(P)-binding Rossmann-fold domains"/>
    <property type="match status" value="1"/>
</dbReference>
<gene>
    <name evidence="3" type="primary">20344205</name>
    <name evidence="2" type="ORF">GGTG_03747</name>
</gene>
<dbReference type="SUPFAM" id="SSF50129">
    <property type="entry name" value="GroES-like"/>
    <property type="match status" value="1"/>
</dbReference>
<dbReference type="InterPro" id="IPR013154">
    <property type="entry name" value="ADH-like_N"/>
</dbReference>
<dbReference type="STRING" id="644352.J3NR42"/>
<dbReference type="Proteomes" id="UP000006039">
    <property type="component" value="Unassembled WGS sequence"/>
</dbReference>
<dbReference type="Pfam" id="PF08240">
    <property type="entry name" value="ADH_N"/>
    <property type="match status" value="1"/>
</dbReference>
<evidence type="ECO:0000259" key="1">
    <source>
        <dbReference type="SMART" id="SM00829"/>
    </source>
</evidence>